<dbReference type="Proteomes" id="UP000231019">
    <property type="component" value="Unassembled WGS sequence"/>
</dbReference>
<gene>
    <name evidence="5" type="ORF">COW36_06355</name>
</gene>
<feature type="domain" description="ABC transporter" evidence="4">
    <location>
        <begin position="6"/>
        <end position="237"/>
    </location>
</feature>
<dbReference type="GO" id="GO:0005886">
    <property type="term" value="C:plasma membrane"/>
    <property type="evidence" value="ECO:0007669"/>
    <property type="project" value="TreeGrafter"/>
</dbReference>
<evidence type="ECO:0000259" key="4">
    <source>
        <dbReference type="PROSITE" id="PS50893"/>
    </source>
</evidence>
<dbReference type="GO" id="GO:0016887">
    <property type="term" value="F:ATP hydrolysis activity"/>
    <property type="evidence" value="ECO:0007669"/>
    <property type="project" value="InterPro"/>
</dbReference>
<dbReference type="EMBL" id="PFFQ01000014">
    <property type="protein sequence ID" value="PIW18147.1"/>
    <property type="molecule type" value="Genomic_DNA"/>
</dbReference>
<proteinExistence type="predicted"/>
<dbReference type="PANTHER" id="PTHR24220:SF86">
    <property type="entry name" value="ABC TRANSPORTER ABCH.1"/>
    <property type="match status" value="1"/>
</dbReference>
<dbReference type="InterPro" id="IPR017911">
    <property type="entry name" value="MacB-like_ATP-bd"/>
</dbReference>
<dbReference type="Gene3D" id="3.40.50.300">
    <property type="entry name" value="P-loop containing nucleotide triphosphate hydrolases"/>
    <property type="match status" value="1"/>
</dbReference>
<dbReference type="InterPro" id="IPR015854">
    <property type="entry name" value="ABC_transpr_LolD-like"/>
</dbReference>
<evidence type="ECO:0000256" key="3">
    <source>
        <dbReference type="ARBA" id="ARBA00022840"/>
    </source>
</evidence>
<dbReference type="Pfam" id="PF00005">
    <property type="entry name" value="ABC_tran"/>
    <property type="match status" value="1"/>
</dbReference>
<dbReference type="GO" id="GO:0098796">
    <property type="term" value="C:membrane protein complex"/>
    <property type="evidence" value="ECO:0007669"/>
    <property type="project" value="UniProtKB-ARBA"/>
</dbReference>
<evidence type="ECO:0000256" key="2">
    <source>
        <dbReference type="ARBA" id="ARBA00022741"/>
    </source>
</evidence>
<name>A0A2M7G7V2_9BACT</name>
<dbReference type="GO" id="GO:0022857">
    <property type="term" value="F:transmembrane transporter activity"/>
    <property type="evidence" value="ECO:0007669"/>
    <property type="project" value="TreeGrafter"/>
</dbReference>
<dbReference type="GO" id="GO:0005524">
    <property type="term" value="F:ATP binding"/>
    <property type="evidence" value="ECO:0007669"/>
    <property type="project" value="UniProtKB-KW"/>
</dbReference>
<keyword evidence="3 5" id="KW-0067">ATP-binding</keyword>
<comment type="caution">
    <text evidence="5">The sequence shown here is derived from an EMBL/GenBank/DDBJ whole genome shotgun (WGS) entry which is preliminary data.</text>
</comment>
<dbReference type="PROSITE" id="PS50893">
    <property type="entry name" value="ABC_TRANSPORTER_2"/>
    <property type="match status" value="1"/>
</dbReference>
<dbReference type="PANTHER" id="PTHR24220">
    <property type="entry name" value="IMPORT ATP-BINDING PROTEIN"/>
    <property type="match status" value="1"/>
</dbReference>
<dbReference type="InterPro" id="IPR003439">
    <property type="entry name" value="ABC_transporter-like_ATP-bd"/>
</dbReference>
<organism evidence="5 6">
    <name type="scientific">bacterium (Candidatus Blackallbacteria) CG17_big_fil_post_rev_8_21_14_2_50_48_46</name>
    <dbReference type="NCBI Taxonomy" id="2014261"/>
    <lineage>
        <taxon>Bacteria</taxon>
        <taxon>Candidatus Blackallbacteria</taxon>
    </lineage>
</organism>
<dbReference type="InterPro" id="IPR017871">
    <property type="entry name" value="ABC_transporter-like_CS"/>
</dbReference>
<dbReference type="FunFam" id="3.40.50.300:FF:000032">
    <property type="entry name" value="Export ABC transporter ATP-binding protein"/>
    <property type="match status" value="1"/>
</dbReference>
<protein>
    <submittedName>
        <fullName evidence="5">Macrolide ABC transporter ATP-binding protein</fullName>
    </submittedName>
</protein>
<evidence type="ECO:0000256" key="1">
    <source>
        <dbReference type="ARBA" id="ARBA00022448"/>
    </source>
</evidence>
<keyword evidence="2" id="KW-0547">Nucleotide-binding</keyword>
<dbReference type="CDD" id="cd03255">
    <property type="entry name" value="ABC_MJ0796_LolCDE_FtsE"/>
    <property type="match status" value="1"/>
</dbReference>
<keyword evidence="1" id="KW-0813">Transport</keyword>
<dbReference type="InterPro" id="IPR027417">
    <property type="entry name" value="P-loop_NTPase"/>
</dbReference>
<evidence type="ECO:0000313" key="5">
    <source>
        <dbReference type="EMBL" id="PIW18147.1"/>
    </source>
</evidence>
<dbReference type="PROSITE" id="PS00211">
    <property type="entry name" value="ABC_TRANSPORTER_1"/>
    <property type="match status" value="1"/>
</dbReference>
<evidence type="ECO:0000313" key="6">
    <source>
        <dbReference type="Proteomes" id="UP000231019"/>
    </source>
</evidence>
<sequence length="238" mass="26531">MSAPVIHTHLLNKIYKGAVEFHALHDINLTIMSGEMIAIMGASGSGKSTLMNIIGCLDRLSSGEYWLRGRSISEYNDNELAFIRNREIGFVFQNFNLLPRYSARKNVELPLLYSAVSNREREQRAIAALERVGLGSKLSNRPNELSGGQKQRVAIARALVNRPAMIMADEPTGALDSRTGVEIMRLFQELNRDGMTLIIVTHEADIAGYCQRVIRMQDGRIIEDTAQTQIQVDAQDAD</sequence>
<dbReference type="InterPro" id="IPR003593">
    <property type="entry name" value="AAA+_ATPase"/>
</dbReference>
<accession>A0A2M7G7V2</accession>
<reference evidence="5 6" key="1">
    <citation type="submission" date="2017-09" db="EMBL/GenBank/DDBJ databases">
        <title>Depth-based differentiation of microbial function through sediment-hosted aquifers and enrichment of novel symbionts in the deep terrestrial subsurface.</title>
        <authorList>
            <person name="Probst A.J."/>
            <person name="Ladd B."/>
            <person name="Jarett J.K."/>
            <person name="Geller-Mcgrath D.E."/>
            <person name="Sieber C.M."/>
            <person name="Emerson J.B."/>
            <person name="Anantharaman K."/>
            <person name="Thomas B.C."/>
            <person name="Malmstrom R."/>
            <person name="Stieglmeier M."/>
            <person name="Klingl A."/>
            <person name="Woyke T."/>
            <person name="Ryan C.M."/>
            <person name="Banfield J.F."/>
        </authorList>
    </citation>
    <scope>NUCLEOTIDE SEQUENCE [LARGE SCALE GENOMIC DNA]</scope>
    <source>
        <strain evidence="5">CG17_big_fil_post_rev_8_21_14_2_50_48_46</strain>
    </source>
</reference>
<dbReference type="AlphaFoldDB" id="A0A2M7G7V2"/>
<dbReference type="SUPFAM" id="SSF52540">
    <property type="entry name" value="P-loop containing nucleoside triphosphate hydrolases"/>
    <property type="match status" value="1"/>
</dbReference>
<dbReference type="SMART" id="SM00382">
    <property type="entry name" value="AAA"/>
    <property type="match status" value="1"/>
</dbReference>